<dbReference type="EMBL" id="VTPC01091140">
    <property type="protein sequence ID" value="KAF2879565.1"/>
    <property type="molecule type" value="Genomic_DNA"/>
</dbReference>
<evidence type="ECO:0000259" key="6">
    <source>
        <dbReference type="PROSITE" id="PS50118"/>
    </source>
</evidence>
<comment type="caution">
    <text evidence="7">The sequence shown here is derived from an EMBL/GenBank/DDBJ whole genome shotgun (WGS) entry which is preliminary data.</text>
</comment>
<dbReference type="GO" id="GO:0005634">
    <property type="term" value="C:nucleus"/>
    <property type="evidence" value="ECO:0007669"/>
    <property type="project" value="UniProtKB-UniRule"/>
</dbReference>
<dbReference type="PANTHER" id="PTHR46040:SF3">
    <property type="entry name" value="HIGH MOBILITY GROUP PROTEIN 2"/>
    <property type="match status" value="1"/>
</dbReference>
<sequence>MENNVDNANVQNDETKATAPKVSGSSDEKDEKAPDSSDNNGIQKSKPSKAKKRKKPKDVTAPRQPLTGYVRYLNDRRESVRAANPNLPFAEITRILASEWSNLPADKKQHYLDAAVQDKERYHKEYNAYKQTQAYKSYTKQMNEKKMKENKDENKVNTTTAPTPTIVSRDSHNNEMDVGNFDIPIFTEEFLDHNKTRDAELRQLRKSNTDYEQQNAILQKHIENVKSAIDKLEVEIMQQRKNNKSLQQHLDHLRTTLTNGFANVKLPVTEELPTLQTIDTYMTNLHSMLLENSSHDAALLQTVKDIVARLEFNG</sequence>
<evidence type="ECO:0000313" key="7">
    <source>
        <dbReference type="EMBL" id="KAF2879565.1"/>
    </source>
</evidence>
<feature type="compositionally biased region" description="Polar residues" evidence="5">
    <location>
        <begin position="156"/>
        <end position="168"/>
    </location>
</feature>
<dbReference type="InterPro" id="IPR051965">
    <property type="entry name" value="ChromReg_NeuronalGeneExpr"/>
</dbReference>
<dbReference type="PROSITE" id="PS50118">
    <property type="entry name" value="HMG_BOX_2"/>
    <property type="match status" value="1"/>
</dbReference>
<keyword evidence="8" id="KW-1185">Reference proteome</keyword>
<dbReference type="CDD" id="cd21980">
    <property type="entry name" value="HMG-box_HMG20"/>
    <property type="match status" value="1"/>
</dbReference>
<gene>
    <name evidence="7" type="ORF">ILUMI_26614</name>
</gene>
<dbReference type="Gene3D" id="1.10.30.10">
    <property type="entry name" value="High mobility group box domain"/>
    <property type="match status" value="1"/>
</dbReference>
<dbReference type="GO" id="GO:0003677">
    <property type="term" value="F:DNA binding"/>
    <property type="evidence" value="ECO:0007669"/>
    <property type="project" value="UniProtKB-UniRule"/>
</dbReference>
<dbReference type="InterPro" id="IPR009071">
    <property type="entry name" value="HMG_box_dom"/>
</dbReference>
<dbReference type="Pfam" id="PF00505">
    <property type="entry name" value="HMG_box"/>
    <property type="match status" value="1"/>
</dbReference>
<organism evidence="7 8">
    <name type="scientific">Ignelater luminosus</name>
    <name type="common">Cucubano</name>
    <name type="synonym">Pyrophorus luminosus</name>
    <dbReference type="NCBI Taxonomy" id="2038154"/>
    <lineage>
        <taxon>Eukaryota</taxon>
        <taxon>Metazoa</taxon>
        <taxon>Ecdysozoa</taxon>
        <taxon>Arthropoda</taxon>
        <taxon>Hexapoda</taxon>
        <taxon>Insecta</taxon>
        <taxon>Pterygota</taxon>
        <taxon>Neoptera</taxon>
        <taxon>Endopterygota</taxon>
        <taxon>Coleoptera</taxon>
        <taxon>Polyphaga</taxon>
        <taxon>Elateriformia</taxon>
        <taxon>Elateroidea</taxon>
        <taxon>Elateridae</taxon>
        <taxon>Agrypninae</taxon>
        <taxon>Pyrophorini</taxon>
        <taxon>Ignelater</taxon>
    </lineage>
</organism>
<keyword evidence="4" id="KW-0175">Coiled coil</keyword>
<reference evidence="7" key="1">
    <citation type="submission" date="2019-08" db="EMBL/GenBank/DDBJ databases">
        <title>The genome of the North American firefly Photinus pyralis.</title>
        <authorList>
            <consortium name="Photinus pyralis genome working group"/>
            <person name="Fallon T.R."/>
            <person name="Sander Lower S.E."/>
            <person name="Weng J.-K."/>
        </authorList>
    </citation>
    <scope>NUCLEOTIDE SEQUENCE</scope>
    <source>
        <strain evidence="7">TRF0915ILg1</strain>
        <tissue evidence="7">Whole body</tissue>
    </source>
</reference>
<evidence type="ECO:0000256" key="2">
    <source>
        <dbReference type="ARBA" id="ARBA00023242"/>
    </source>
</evidence>
<evidence type="ECO:0000256" key="1">
    <source>
        <dbReference type="ARBA" id="ARBA00023125"/>
    </source>
</evidence>
<dbReference type="GO" id="GO:0010468">
    <property type="term" value="P:regulation of gene expression"/>
    <property type="evidence" value="ECO:0007669"/>
    <property type="project" value="TreeGrafter"/>
</dbReference>
<evidence type="ECO:0000256" key="3">
    <source>
        <dbReference type="PROSITE-ProRule" id="PRU00267"/>
    </source>
</evidence>
<feature type="region of interest" description="Disordered" evidence="5">
    <location>
        <begin position="147"/>
        <end position="173"/>
    </location>
</feature>
<feature type="compositionally biased region" description="Polar residues" evidence="5">
    <location>
        <begin position="1"/>
        <end position="12"/>
    </location>
</feature>
<dbReference type="Proteomes" id="UP000801492">
    <property type="component" value="Unassembled WGS sequence"/>
</dbReference>
<dbReference type="InterPro" id="IPR036910">
    <property type="entry name" value="HMG_box_dom_sf"/>
</dbReference>
<protein>
    <recommendedName>
        <fullName evidence="6">HMG box domain-containing protein</fullName>
    </recommendedName>
</protein>
<feature type="domain" description="HMG box" evidence="6">
    <location>
        <begin position="62"/>
        <end position="130"/>
    </location>
</feature>
<keyword evidence="2 3" id="KW-0539">Nucleus</keyword>
<dbReference type="AlphaFoldDB" id="A0A8K0C9H5"/>
<feature type="compositionally biased region" description="Basic and acidic residues" evidence="5">
    <location>
        <begin position="26"/>
        <end position="35"/>
    </location>
</feature>
<feature type="coiled-coil region" evidence="4">
    <location>
        <begin position="201"/>
        <end position="256"/>
    </location>
</feature>
<name>A0A8K0C9H5_IGNLU</name>
<evidence type="ECO:0000256" key="4">
    <source>
        <dbReference type="SAM" id="Coils"/>
    </source>
</evidence>
<keyword evidence="1 3" id="KW-0238">DNA-binding</keyword>
<feature type="DNA-binding region" description="HMG box" evidence="3">
    <location>
        <begin position="62"/>
        <end position="130"/>
    </location>
</feature>
<dbReference type="OrthoDB" id="3213154at2759"/>
<feature type="compositionally biased region" description="Basic residues" evidence="5">
    <location>
        <begin position="46"/>
        <end position="56"/>
    </location>
</feature>
<accession>A0A8K0C9H5</accession>
<dbReference type="SUPFAM" id="SSF47095">
    <property type="entry name" value="HMG-box"/>
    <property type="match status" value="1"/>
</dbReference>
<dbReference type="SMART" id="SM00398">
    <property type="entry name" value="HMG"/>
    <property type="match status" value="1"/>
</dbReference>
<evidence type="ECO:0000256" key="5">
    <source>
        <dbReference type="SAM" id="MobiDB-lite"/>
    </source>
</evidence>
<dbReference type="PANTHER" id="PTHR46040">
    <property type="entry name" value="HIGH MOBILITY GROUP PROTEIN 2"/>
    <property type="match status" value="1"/>
</dbReference>
<evidence type="ECO:0000313" key="8">
    <source>
        <dbReference type="Proteomes" id="UP000801492"/>
    </source>
</evidence>
<feature type="region of interest" description="Disordered" evidence="5">
    <location>
        <begin position="1"/>
        <end position="69"/>
    </location>
</feature>
<proteinExistence type="predicted"/>